<evidence type="ECO:0000313" key="4">
    <source>
        <dbReference type="EMBL" id="MCG7506061.1"/>
    </source>
</evidence>
<feature type="domain" description="DUF4010" evidence="3">
    <location>
        <begin position="182"/>
        <end position="387"/>
    </location>
</feature>
<feature type="transmembrane region" description="Helical" evidence="1">
    <location>
        <begin position="307"/>
        <end position="328"/>
    </location>
</feature>
<evidence type="ECO:0000256" key="1">
    <source>
        <dbReference type="SAM" id="Phobius"/>
    </source>
</evidence>
<feature type="transmembrane region" description="Helical" evidence="1">
    <location>
        <begin position="334"/>
        <end position="356"/>
    </location>
</feature>
<evidence type="ECO:0000259" key="3">
    <source>
        <dbReference type="Pfam" id="PF13194"/>
    </source>
</evidence>
<dbReference type="PANTHER" id="PTHR39084">
    <property type="entry name" value="MEMBRANE PROTEIN-RELATED"/>
    <property type="match status" value="1"/>
</dbReference>
<protein>
    <submittedName>
        <fullName evidence="4">MgtC/SapB family protein</fullName>
    </submittedName>
</protein>
<feature type="transmembrane region" description="Helical" evidence="1">
    <location>
        <begin position="90"/>
        <end position="109"/>
    </location>
</feature>
<name>A0ABS9QH21_9HYPH</name>
<organism evidence="4 5">
    <name type="scientific">Mesorhizobium retamae</name>
    <dbReference type="NCBI Taxonomy" id="2912854"/>
    <lineage>
        <taxon>Bacteria</taxon>
        <taxon>Pseudomonadati</taxon>
        <taxon>Pseudomonadota</taxon>
        <taxon>Alphaproteobacteria</taxon>
        <taxon>Hyphomicrobiales</taxon>
        <taxon>Phyllobacteriaceae</taxon>
        <taxon>Mesorhizobium</taxon>
    </lineage>
</organism>
<feature type="transmembrane region" description="Helical" evidence="1">
    <location>
        <begin position="204"/>
        <end position="224"/>
    </location>
</feature>
<keyword evidence="1" id="KW-0472">Membrane</keyword>
<gene>
    <name evidence="4" type="ORF">L4923_13640</name>
</gene>
<feature type="transmembrane region" description="Helical" evidence="1">
    <location>
        <begin position="61"/>
        <end position="78"/>
    </location>
</feature>
<dbReference type="Proteomes" id="UP001201701">
    <property type="component" value="Unassembled WGS sequence"/>
</dbReference>
<evidence type="ECO:0000259" key="2">
    <source>
        <dbReference type="Pfam" id="PF02308"/>
    </source>
</evidence>
<keyword evidence="5" id="KW-1185">Reference proteome</keyword>
<sequence length="420" mass="43115">METLPFRLGLALAIGLLVGFERGWRERDEPDHSRVAGIRTFGIVGLLGGIFAALAQTMGSVAIFVTGFVSFAAIFTLYKMRESTKDDDFSATGVIAGLGVFALGALAVVGDMQVAAGVGAALAAVLASREYLHGMLKRLTWVELRSALILTVMTAVILPLLPDRTIDPWAAVNPRQIWLFTVLTAAISYLGYIAVRVFGSTRGLIVSAVSGALVSSTAVTLALGRSAKAGDAPIPLAGAASLAAMVSIMRVCLLVAVIGPAVLAAIALPALAAAATFAFAGAIFLLKRADTTTLEPPQRSPFDLGPLLAFALMLAAVAVASSAIAAHVGTPGLLLTSALSGAVDVDVAVLSALRLVGTAITPEAAGKAVLLAMALNALLRLVLAMITAPLRFWFPLSMATLLAAGLAATPFLMTISEPAF</sequence>
<dbReference type="EMBL" id="JAKREW010000011">
    <property type="protein sequence ID" value="MCG7506061.1"/>
    <property type="molecule type" value="Genomic_DNA"/>
</dbReference>
<dbReference type="PANTHER" id="PTHR39084:SF1">
    <property type="entry name" value="DUF4010 DOMAIN-CONTAINING PROTEIN"/>
    <property type="match status" value="1"/>
</dbReference>
<feature type="domain" description="MgtC/SapB/SrpB/YhiD N-terminal" evidence="2">
    <location>
        <begin position="8"/>
        <end position="133"/>
    </location>
</feature>
<feature type="transmembrane region" description="Helical" evidence="1">
    <location>
        <begin position="264"/>
        <end position="286"/>
    </location>
</feature>
<feature type="transmembrane region" description="Helical" evidence="1">
    <location>
        <begin position="6"/>
        <end position="24"/>
    </location>
</feature>
<feature type="transmembrane region" description="Helical" evidence="1">
    <location>
        <begin position="36"/>
        <end position="55"/>
    </location>
</feature>
<feature type="transmembrane region" description="Helical" evidence="1">
    <location>
        <begin position="392"/>
        <end position="415"/>
    </location>
</feature>
<feature type="transmembrane region" description="Helical" evidence="1">
    <location>
        <begin position="236"/>
        <end position="258"/>
    </location>
</feature>
<proteinExistence type="predicted"/>
<accession>A0ABS9QH21</accession>
<dbReference type="InterPro" id="IPR025105">
    <property type="entry name" value="DUF4010"/>
</dbReference>
<feature type="transmembrane region" description="Helical" evidence="1">
    <location>
        <begin position="368"/>
        <end position="386"/>
    </location>
</feature>
<dbReference type="Pfam" id="PF02308">
    <property type="entry name" value="MgtC"/>
    <property type="match status" value="1"/>
</dbReference>
<keyword evidence="1" id="KW-1133">Transmembrane helix</keyword>
<dbReference type="RefSeq" id="WP_239365884.1">
    <property type="nucleotide sequence ID" value="NZ_JAKREW010000011.1"/>
</dbReference>
<dbReference type="InterPro" id="IPR049177">
    <property type="entry name" value="MgtC_SapB_SrpB_YhiD_N"/>
</dbReference>
<feature type="transmembrane region" description="Helical" evidence="1">
    <location>
        <begin position="144"/>
        <end position="161"/>
    </location>
</feature>
<feature type="transmembrane region" description="Helical" evidence="1">
    <location>
        <begin position="177"/>
        <end position="198"/>
    </location>
</feature>
<evidence type="ECO:0000313" key="5">
    <source>
        <dbReference type="Proteomes" id="UP001201701"/>
    </source>
</evidence>
<reference evidence="4 5" key="1">
    <citation type="submission" date="2022-02" db="EMBL/GenBank/DDBJ databases">
        <title>Draft genome sequence of Mezorhizobium retamae strain IRAMC:0171 isolated from Retama raetam nodules.</title>
        <authorList>
            <person name="Bengaied R."/>
            <person name="Sbissi I."/>
            <person name="Huber K."/>
            <person name="Ghodbane F."/>
            <person name="Nouioui I."/>
            <person name="Tarhouni M."/>
            <person name="Gtari M."/>
        </authorList>
    </citation>
    <scope>NUCLEOTIDE SEQUENCE [LARGE SCALE GENOMIC DNA]</scope>
    <source>
        <strain evidence="4 5">IRAMC:0171</strain>
    </source>
</reference>
<dbReference type="Pfam" id="PF13194">
    <property type="entry name" value="DUF4010"/>
    <property type="match status" value="1"/>
</dbReference>
<comment type="caution">
    <text evidence="4">The sequence shown here is derived from an EMBL/GenBank/DDBJ whole genome shotgun (WGS) entry which is preliminary data.</text>
</comment>
<keyword evidence="1" id="KW-0812">Transmembrane</keyword>